<dbReference type="Proteomes" id="UP000485058">
    <property type="component" value="Unassembled WGS sequence"/>
</dbReference>
<protein>
    <submittedName>
        <fullName evidence="6">DNL-type domain-containing protein</fullName>
    </submittedName>
</protein>
<keyword evidence="1" id="KW-0479">Metal-binding</keyword>
<organism evidence="6 7">
    <name type="scientific">Haematococcus lacustris</name>
    <name type="common">Green alga</name>
    <name type="synonym">Haematococcus pluvialis</name>
    <dbReference type="NCBI Taxonomy" id="44745"/>
    <lineage>
        <taxon>Eukaryota</taxon>
        <taxon>Viridiplantae</taxon>
        <taxon>Chlorophyta</taxon>
        <taxon>core chlorophytes</taxon>
        <taxon>Chlorophyceae</taxon>
        <taxon>CS clade</taxon>
        <taxon>Chlamydomonadales</taxon>
        <taxon>Haematococcaceae</taxon>
        <taxon>Haematococcus</taxon>
    </lineage>
</organism>
<keyword evidence="3" id="KW-0862">Zinc</keyword>
<keyword evidence="2 4" id="KW-0863">Zinc-finger</keyword>
<evidence type="ECO:0000256" key="2">
    <source>
        <dbReference type="ARBA" id="ARBA00022771"/>
    </source>
</evidence>
<dbReference type="PROSITE" id="PS51501">
    <property type="entry name" value="ZF_DNL"/>
    <property type="match status" value="1"/>
</dbReference>
<evidence type="ECO:0000256" key="4">
    <source>
        <dbReference type="PROSITE-ProRule" id="PRU00834"/>
    </source>
</evidence>
<dbReference type="InterPro" id="IPR007853">
    <property type="entry name" value="Znf_DNL-typ"/>
</dbReference>
<dbReference type="AlphaFoldDB" id="A0A699ZGP8"/>
<sequence>MLNLLAKGLRSSALDSCKRAWRSHSTALCAGQSVAAIQGAAFTSHEASTGVSGLRANSPSHESQQELGRIQPQMAMAFTCTHCSTRSIKTFSRQSYETGVVVVRCPGCEKQHLIADHLGWFGQKGWSVHTAAAASSPTSTQQAHDELREDEEDCSFDYELMLGETNEQGERGSTLVKGAGA</sequence>
<gene>
    <name evidence="6" type="ORF">HaLaN_15444</name>
</gene>
<dbReference type="GO" id="GO:0050821">
    <property type="term" value="P:protein stabilization"/>
    <property type="evidence" value="ECO:0007669"/>
    <property type="project" value="TreeGrafter"/>
</dbReference>
<comment type="caution">
    <text evidence="6">The sequence shown here is derived from an EMBL/GenBank/DDBJ whole genome shotgun (WGS) entry which is preliminary data.</text>
</comment>
<feature type="domain" description="DNL-type" evidence="5">
    <location>
        <begin position="69"/>
        <end position="181"/>
    </location>
</feature>
<dbReference type="InterPro" id="IPR024158">
    <property type="entry name" value="Mt_import_TIM15"/>
</dbReference>
<dbReference type="PANTHER" id="PTHR20922">
    <property type="entry name" value="DNL-TYPE ZINC FINGER PROTEIN"/>
    <property type="match status" value="1"/>
</dbReference>
<evidence type="ECO:0000256" key="3">
    <source>
        <dbReference type="ARBA" id="ARBA00022833"/>
    </source>
</evidence>
<dbReference type="GO" id="GO:0006457">
    <property type="term" value="P:protein folding"/>
    <property type="evidence" value="ECO:0007669"/>
    <property type="project" value="TreeGrafter"/>
</dbReference>
<dbReference type="EMBL" id="BLLF01001327">
    <property type="protein sequence ID" value="GFH18609.1"/>
    <property type="molecule type" value="Genomic_DNA"/>
</dbReference>
<dbReference type="Pfam" id="PF05180">
    <property type="entry name" value="zf-DNL"/>
    <property type="match status" value="1"/>
</dbReference>
<proteinExistence type="predicted"/>
<dbReference type="GO" id="GO:0030150">
    <property type="term" value="P:protein import into mitochondrial matrix"/>
    <property type="evidence" value="ECO:0007669"/>
    <property type="project" value="TreeGrafter"/>
</dbReference>
<evidence type="ECO:0000313" key="7">
    <source>
        <dbReference type="Proteomes" id="UP000485058"/>
    </source>
</evidence>
<evidence type="ECO:0000256" key="1">
    <source>
        <dbReference type="ARBA" id="ARBA00022723"/>
    </source>
</evidence>
<dbReference type="GO" id="GO:0051087">
    <property type="term" value="F:protein-folding chaperone binding"/>
    <property type="evidence" value="ECO:0007669"/>
    <property type="project" value="TreeGrafter"/>
</dbReference>
<keyword evidence="7" id="KW-1185">Reference proteome</keyword>
<dbReference type="GO" id="GO:0005739">
    <property type="term" value="C:mitochondrion"/>
    <property type="evidence" value="ECO:0007669"/>
    <property type="project" value="TreeGrafter"/>
</dbReference>
<accession>A0A699ZGP8</accession>
<name>A0A699ZGP8_HAELA</name>
<reference evidence="6 7" key="1">
    <citation type="submission" date="2020-02" db="EMBL/GenBank/DDBJ databases">
        <title>Draft genome sequence of Haematococcus lacustris strain NIES-144.</title>
        <authorList>
            <person name="Morimoto D."/>
            <person name="Nakagawa S."/>
            <person name="Yoshida T."/>
            <person name="Sawayama S."/>
        </authorList>
    </citation>
    <scope>NUCLEOTIDE SEQUENCE [LARGE SCALE GENOMIC DNA]</scope>
    <source>
        <strain evidence="6 7">NIES-144</strain>
    </source>
</reference>
<dbReference type="PANTHER" id="PTHR20922:SF13">
    <property type="entry name" value="DNL-TYPE ZINC FINGER PROTEIN"/>
    <property type="match status" value="1"/>
</dbReference>
<evidence type="ECO:0000313" key="6">
    <source>
        <dbReference type="EMBL" id="GFH18609.1"/>
    </source>
</evidence>
<feature type="non-terminal residue" evidence="6">
    <location>
        <position position="1"/>
    </location>
</feature>
<evidence type="ECO:0000259" key="5">
    <source>
        <dbReference type="PROSITE" id="PS51501"/>
    </source>
</evidence>
<dbReference type="GO" id="GO:0008270">
    <property type="term" value="F:zinc ion binding"/>
    <property type="evidence" value="ECO:0007669"/>
    <property type="project" value="UniProtKB-KW"/>
</dbReference>